<dbReference type="Gene3D" id="2.60.120.620">
    <property type="entry name" value="q2cbj1_9rhob like domain"/>
    <property type="match status" value="1"/>
</dbReference>
<accession>A0ABW0YVU0</accession>
<keyword evidence="2" id="KW-1185">Reference proteome</keyword>
<gene>
    <name evidence="1" type="ORF">ACFP1Z_10795</name>
</gene>
<dbReference type="EMBL" id="JBHSPB010000005">
    <property type="protein sequence ID" value="MFC5720650.1"/>
    <property type="molecule type" value="Genomic_DNA"/>
</dbReference>
<dbReference type="Pfam" id="PF05721">
    <property type="entry name" value="PhyH"/>
    <property type="match status" value="1"/>
</dbReference>
<evidence type="ECO:0000313" key="2">
    <source>
        <dbReference type="Proteomes" id="UP001596083"/>
    </source>
</evidence>
<dbReference type="PANTHER" id="PTHR20883:SF48">
    <property type="entry name" value="ECTOINE DIOXYGENASE"/>
    <property type="match status" value="1"/>
</dbReference>
<organism evidence="1 2">
    <name type="scientific">Streptomyces gamaensis</name>
    <dbReference type="NCBI Taxonomy" id="1763542"/>
    <lineage>
        <taxon>Bacteria</taxon>
        <taxon>Bacillati</taxon>
        <taxon>Actinomycetota</taxon>
        <taxon>Actinomycetes</taxon>
        <taxon>Kitasatosporales</taxon>
        <taxon>Streptomycetaceae</taxon>
        <taxon>Streptomyces</taxon>
    </lineage>
</organism>
<keyword evidence="1" id="KW-0223">Dioxygenase</keyword>
<dbReference type="PANTHER" id="PTHR20883">
    <property type="entry name" value="PHYTANOYL-COA DIOXYGENASE DOMAIN CONTAINING 1"/>
    <property type="match status" value="1"/>
</dbReference>
<evidence type="ECO:0000313" key="1">
    <source>
        <dbReference type="EMBL" id="MFC5720650.1"/>
    </source>
</evidence>
<reference evidence="2" key="1">
    <citation type="journal article" date="2019" name="Int. J. Syst. Evol. Microbiol.">
        <title>The Global Catalogue of Microorganisms (GCM) 10K type strain sequencing project: providing services to taxonomists for standard genome sequencing and annotation.</title>
        <authorList>
            <consortium name="The Broad Institute Genomics Platform"/>
            <consortium name="The Broad Institute Genome Sequencing Center for Infectious Disease"/>
            <person name="Wu L."/>
            <person name="Ma J."/>
        </authorList>
    </citation>
    <scope>NUCLEOTIDE SEQUENCE [LARGE SCALE GENOMIC DNA]</scope>
    <source>
        <strain evidence="2">CGMCC 4.7304</strain>
    </source>
</reference>
<dbReference type="Proteomes" id="UP001596083">
    <property type="component" value="Unassembled WGS sequence"/>
</dbReference>
<name>A0ABW0YVU0_9ACTN</name>
<dbReference type="InterPro" id="IPR008775">
    <property type="entry name" value="Phytyl_CoA_dOase-like"/>
</dbReference>
<protein>
    <submittedName>
        <fullName evidence="1">Phytanoyl-CoA dioxygenase family protein</fullName>
    </submittedName>
</protein>
<dbReference type="SUPFAM" id="SSF51197">
    <property type="entry name" value="Clavaminate synthase-like"/>
    <property type="match status" value="1"/>
</dbReference>
<dbReference type="RefSeq" id="WP_390315806.1">
    <property type="nucleotide sequence ID" value="NZ_JBHSPB010000005.1"/>
</dbReference>
<keyword evidence="1" id="KW-0560">Oxidoreductase</keyword>
<dbReference type="GO" id="GO:0051213">
    <property type="term" value="F:dioxygenase activity"/>
    <property type="evidence" value="ECO:0007669"/>
    <property type="project" value="UniProtKB-KW"/>
</dbReference>
<proteinExistence type="predicted"/>
<comment type="caution">
    <text evidence="1">The sequence shown here is derived from an EMBL/GenBank/DDBJ whole genome shotgun (WGS) entry which is preliminary data.</text>
</comment>
<sequence>MLLSKEQLDRYREDGFLLVESALDEREVTALRDAFARDCEVPGPQRVVEEDGTRVRAVYASHQRQPEFAGLTRDARVLQPVRQLLTDDVYVYQFKINAKPAFGGERWSWHQDYVAWRVADALPAPRQVNVGVLLDDVNEFNGPVIFVPGSHRAGLVRDDRSDAARSEQHLDPDDIALSPEQLEAMVSSHGMTSPKGPAGSLVFFSPEIVHGSAPNMSPFPRRLLLMTYNDTANLPSWAGEPRPEYVVCRDTTPLRPLDGPFLDRAGHVPALEGAAL</sequence>